<evidence type="ECO:0000313" key="4">
    <source>
        <dbReference type="Proteomes" id="UP001153069"/>
    </source>
</evidence>
<evidence type="ECO:0000313" key="3">
    <source>
        <dbReference type="EMBL" id="CAB9527331.1"/>
    </source>
</evidence>
<accession>A0A9N8EU79</accession>
<comment type="caution">
    <text evidence="3">The sequence shown here is derived from an EMBL/GenBank/DDBJ whole genome shotgun (WGS) entry which is preliminary data.</text>
</comment>
<protein>
    <recommendedName>
        <fullName evidence="2">Cdc37 N-terminal domain-containing protein</fullName>
    </recommendedName>
</protein>
<feature type="domain" description="Cdc37 N-terminal" evidence="2">
    <location>
        <begin position="2"/>
        <end position="42"/>
    </location>
</feature>
<dbReference type="OrthoDB" id="440202at2759"/>
<dbReference type="AlphaFoldDB" id="A0A9N8EU79"/>
<dbReference type="EMBL" id="CAICTM010001976">
    <property type="protein sequence ID" value="CAB9527331.1"/>
    <property type="molecule type" value="Genomic_DNA"/>
</dbReference>
<dbReference type="Proteomes" id="UP001153069">
    <property type="component" value="Unassembled WGS sequence"/>
</dbReference>
<gene>
    <name evidence="3" type="ORF">SEMRO_1978_G309010.1</name>
</gene>
<feature type="compositionally biased region" description="Basic and acidic residues" evidence="1">
    <location>
        <begin position="1"/>
        <end position="14"/>
    </location>
</feature>
<sequence>MVIDYSRWDNLKLSDDEDEDEAPPNLTNVVDTRSAARPPQESGKKADSSLSREQVDFLPKYLILVHSKIRDTVLLQMKENGLQYANPVGLYGISLPTSFGPLDVMSFSSFFPGSGYDRGCKIVASLLSMSTEVYMEIIGNRERSMGLMAAVPYDAQFLGDPVPFGSSALHVRYGQERQGLYKKVPGPEFKECKMGPLCGGPIVLVQAKSQRGPFDTEAYVIEKVKVDEMDIPKVVTKLLDKPNAYY</sequence>
<keyword evidence="4" id="KW-1185">Reference proteome</keyword>
<evidence type="ECO:0000259" key="2">
    <source>
        <dbReference type="Pfam" id="PF03234"/>
    </source>
</evidence>
<name>A0A9N8EU79_9STRA</name>
<reference evidence="3" key="1">
    <citation type="submission" date="2020-06" db="EMBL/GenBank/DDBJ databases">
        <authorList>
            <consortium name="Plant Systems Biology data submission"/>
        </authorList>
    </citation>
    <scope>NUCLEOTIDE SEQUENCE</scope>
    <source>
        <strain evidence="3">D6</strain>
    </source>
</reference>
<dbReference type="Pfam" id="PF03234">
    <property type="entry name" value="CDC37_N"/>
    <property type="match status" value="1"/>
</dbReference>
<proteinExistence type="predicted"/>
<organism evidence="3 4">
    <name type="scientific">Seminavis robusta</name>
    <dbReference type="NCBI Taxonomy" id="568900"/>
    <lineage>
        <taxon>Eukaryota</taxon>
        <taxon>Sar</taxon>
        <taxon>Stramenopiles</taxon>
        <taxon>Ochrophyta</taxon>
        <taxon>Bacillariophyta</taxon>
        <taxon>Bacillariophyceae</taxon>
        <taxon>Bacillariophycidae</taxon>
        <taxon>Naviculales</taxon>
        <taxon>Naviculaceae</taxon>
        <taxon>Seminavis</taxon>
    </lineage>
</organism>
<dbReference type="GO" id="GO:0019901">
    <property type="term" value="F:protein kinase binding"/>
    <property type="evidence" value="ECO:0007669"/>
    <property type="project" value="InterPro"/>
</dbReference>
<feature type="region of interest" description="Disordered" evidence="1">
    <location>
        <begin position="1"/>
        <end position="50"/>
    </location>
</feature>
<evidence type="ECO:0000256" key="1">
    <source>
        <dbReference type="SAM" id="MobiDB-lite"/>
    </source>
</evidence>
<dbReference type="InterPro" id="IPR013855">
    <property type="entry name" value="Cdc37_N_dom"/>
</dbReference>